<comment type="caution">
    <text evidence="1">The sequence shown here is derived from an EMBL/GenBank/DDBJ whole genome shotgun (WGS) entry which is preliminary data.</text>
</comment>
<name>A0ABR6CVJ1_9BACI</name>
<keyword evidence="2" id="KW-1185">Reference proteome</keyword>
<gene>
    <name evidence="1" type="ORF">HNP81_004370</name>
</gene>
<protein>
    <submittedName>
        <fullName evidence="1">Uncharacterized protein</fullName>
    </submittedName>
</protein>
<dbReference type="RefSeq" id="WP_182503928.1">
    <property type="nucleotide sequence ID" value="NZ_JACJHX010000024.1"/>
</dbReference>
<reference evidence="1 2" key="1">
    <citation type="submission" date="2020-08" db="EMBL/GenBank/DDBJ databases">
        <title>Genomic Encyclopedia of Type Strains, Phase IV (KMG-IV): sequencing the most valuable type-strain genomes for metagenomic binning, comparative biology and taxonomic classification.</title>
        <authorList>
            <person name="Goeker M."/>
        </authorList>
    </citation>
    <scope>NUCLEOTIDE SEQUENCE [LARGE SCALE GENOMIC DNA]</scope>
    <source>
        <strain evidence="1 2">DSM 105481</strain>
    </source>
</reference>
<dbReference type="EMBL" id="JACJHX010000024">
    <property type="protein sequence ID" value="MBA9029048.1"/>
    <property type="molecule type" value="Genomic_DNA"/>
</dbReference>
<evidence type="ECO:0000313" key="1">
    <source>
        <dbReference type="EMBL" id="MBA9029048.1"/>
    </source>
</evidence>
<dbReference type="Proteomes" id="UP000626697">
    <property type="component" value="Unassembled WGS sequence"/>
</dbReference>
<proteinExistence type="predicted"/>
<sequence length="46" mass="5550">MTKPYLIADILLRRGLPENVVKEITRLAEKEIIWLKQKWSLDELER</sequence>
<accession>A0ABR6CVJ1</accession>
<organism evidence="1 2">
    <name type="scientific">Peribacillus huizhouensis</name>
    <dbReference type="NCBI Taxonomy" id="1501239"/>
    <lineage>
        <taxon>Bacteria</taxon>
        <taxon>Bacillati</taxon>
        <taxon>Bacillota</taxon>
        <taxon>Bacilli</taxon>
        <taxon>Bacillales</taxon>
        <taxon>Bacillaceae</taxon>
        <taxon>Peribacillus</taxon>
    </lineage>
</organism>
<evidence type="ECO:0000313" key="2">
    <source>
        <dbReference type="Proteomes" id="UP000626697"/>
    </source>
</evidence>